<evidence type="ECO:0008006" key="4">
    <source>
        <dbReference type="Google" id="ProtNLM"/>
    </source>
</evidence>
<protein>
    <recommendedName>
        <fullName evidence="4">Secreted protein</fullName>
    </recommendedName>
</protein>
<gene>
    <name evidence="2" type="ORF">F5891DRAFT_302429</name>
</gene>
<organism evidence="2 3">
    <name type="scientific">Suillus fuscotomentosus</name>
    <dbReference type="NCBI Taxonomy" id="1912939"/>
    <lineage>
        <taxon>Eukaryota</taxon>
        <taxon>Fungi</taxon>
        <taxon>Dikarya</taxon>
        <taxon>Basidiomycota</taxon>
        <taxon>Agaricomycotina</taxon>
        <taxon>Agaricomycetes</taxon>
        <taxon>Agaricomycetidae</taxon>
        <taxon>Boletales</taxon>
        <taxon>Suillineae</taxon>
        <taxon>Suillaceae</taxon>
        <taxon>Suillus</taxon>
    </lineage>
</organism>
<accession>A0AAD4HM94</accession>
<dbReference type="AlphaFoldDB" id="A0AAD4HM94"/>
<feature type="signal peptide" evidence="1">
    <location>
        <begin position="1"/>
        <end position="24"/>
    </location>
</feature>
<name>A0AAD4HM94_9AGAM</name>
<feature type="chain" id="PRO_5042207723" description="Secreted protein" evidence="1">
    <location>
        <begin position="25"/>
        <end position="134"/>
    </location>
</feature>
<dbReference type="EMBL" id="JABBWK010000026">
    <property type="protein sequence ID" value="KAG1900644.1"/>
    <property type="molecule type" value="Genomic_DNA"/>
</dbReference>
<evidence type="ECO:0000313" key="3">
    <source>
        <dbReference type="Proteomes" id="UP001195769"/>
    </source>
</evidence>
<sequence length="134" mass="15103">MVLSASQNVVKVSLLHLGIACSLAFSELGQIGGDLHVAQASMLRYCAYHEARVGTRALSQLIFQDLLESMLSCNLPRIREKHWFWRCHDTAQLVPSCHFSRTKSMMDNRYSVARQLLSIPVISVQGLPCKLKHH</sequence>
<keyword evidence="1" id="KW-0732">Signal</keyword>
<proteinExistence type="predicted"/>
<dbReference type="GeneID" id="64665570"/>
<reference evidence="2" key="1">
    <citation type="journal article" date="2020" name="New Phytol.">
        <title>Comparative genomics reveals dynamic genome evolution in host specialist ectomycorrhizal fungi.</title>
        <authorList>
            <person name="Lofgren L.A."/>
            <person name="Nguyen N.H."/>
            <person name="Vilgalys R."/>
            <person name="Ruytinx J."/>
            <person name="Liao H.L."/>
            <person name="Branco S."/>
            <person name="Kuo A."/>
            <person name="LaButti K."/>
            <person name="Lipzen A."/>
            <person name="Andreopoulos W."/>
            <person name="Pangilinan J."/>
            <person name="Riley R."/>
            <person name="Hundley H."/>
            <person name="Na H."/>
            <person name="Barry K."/>
            <person name="Grigoriev I.V."/>
            <person name="Stajich J.E."/>
            <person name="Kennedy P.G."/>
        </authorList>
    </citation>
    <scope>NUCLEOTIDE SEQUENCE</scope>
    <source>
        <strain evidence="2">FC203</strain>
    </source>
</reference>
<dbReference type="Proteomes" id="UP001195769">
    <property type="component" value="Unassembled WGS sequence"/>
</dbReference>
<evidence type="ECO:0000313" key="2">
    <source>
        <dbReference type="EMBL" id="KAG1900644.1"/>
    </source>
</evidence>
<dbReference type="RefSeq" id="XP_041226220.1">
    <property type="nucleotide sequence ID" value="XM_041371272.1"/>
</dbReference>
<comment type="caution">
    <text evidence="2">The sequence shown here is derived from an EMBL/GenBank/DDBJ whole genome shotgun (WGS) entry which is preliminary data.</text>
</comment>
<keyword evidence="3" id="KW-1185">Reference proteome</keyword>
<evidence type="ECO:0000256" key="1">
    <source>
        <dbReference type="SAM" id="SignalP"/>
    </source>
</evidence>